<dbReference type="PROSITE" id="PS51257">
    <property type="entry name" value="PROKAR_LIPOPROTEIN"/>
    <property type="match status" value="1"/>
</dbReference>
<feature type="signal peptide" evidence="1">
    <location>
        <begin position="1"/>
        <end position="26"/>
    </location>
</feature>
<protein>
    <submittedName>
        <fullName evidence="2">Uncharacterized protein</fullName>
    </submittedName>
</protein>
<comment type="caution">
    <text evidence="2">The sequence shown here is derived from an EMBL/GenBank/DDBJ whole genome shotgun (WGS) entry which is preliminary data.</text>
</comment>
<dbReference type="AlphaFoldDB" id="A0A9X1VF93"/>
<evidence type="ECO:0000313" key="2">
    <source>
        <dbReference type="EMBL" id="MCI1187846.1"/>
    </source>
</evidence>
<evidence type="ECO:0000256" key="1">
    <source>
        <dbReference type="SAM" id="SignalP"/>
    </source>
</evidence>
<name>A0A9X1VF93_9BACT</name>
<dbReference type="Proteomes" id="UP001139193">
    <property type="component" value="Unassembled WGS sequence"/>
</dbReference>
<sequence>MNFRLMKSARFLVVVVLSFMSMAACASATLHQQSSKALRFSGHIFDSVSRRPIAAVLVRLISESGCDYGGEALTDSLGHFVSQLNWRPRGAIYAAVKTTYYEGQVLIESDKSAEIVLLLHRNSFRFAPAACGPLADSNRVNPYASQCLFGNWPSKGFQSFYIANPGKQAAGYLRTITFDEARMGSICSQFRLRVFAVDAVTQEPRGNILTENVMLCLFRNPTRPPRLVTYDISSFEIPVPANGFYLSLEEVTSSDKFYPCPDELPNYSPTGMVLKAPCTYEQCQTWTWKNMVTTEGYWTPPAENCWPLYESAISVEVKPAPAKR</sequence>
<keyword evidence="1" id="KW-0732">Signal</keyword>
<gene>
    <name evidence="2" type="ORF">MON38_10480</name>
</gene>
<proteinExistence type="predicted"/>
<feature type="chain" id="PRO_5040727422" evidence="1">
    <location>
        <begin position="27"/>
        <end position="324"/>
    </location>
</feature>
<keyword evidence="3" id="KW-1185">Reference proteome</keyword>
<reference evidence="2" key="1">
    <citation type="submission" date="2022-03" db="EMBL/GenBank/DDBJ databases">
        <title>Bacterial whole genome sequence for Hymenobacter sp. DH14.</title>
        <authorList>
            <person name="Le V."/>
        </authorList>
    </citation>
    <scope>NUCLEOTIDE SEQUENCE</scope>
    <source>
        <strain evidence="2">DH14</strain>
    </source>
</reference>
<organism evidence="2 3">
    <name type="scientific">Hymenobacter cyanobacteriorum</name>
    <dbReference type="NCBI Taxonomy" id="2926463"/>
    <lineage>
        <taxon>Bacteria</taxon>
        <taxon>Pseudomonadati</taxon>
        <taxon>Bacteroidota</taxon>
        <taxon>Cytophagia</taxon>
        <taxon>Cytophagales</taxon>
        <taxon>Hymenobacteraceae</taxon>
        <taxon>Hymenobacter</taxon>
    </lineage>
</organism>
<dbReference type="RefSeq" id="WP_241936119.1">
    <property type="nucleotide sequence ID" value="NZ_JALBGC010000003.1"/>
</dbReference>
<dbReference type="EMBL" id="JALBGC010000003">
    <property type="protein sequence ID" value="MCI1187846.1"/>
    <property type="molecule type" value="Genomic_DNA"/>
</dbReference>
<accession>A0A9X1VF93</accession>
<evidence type="ECO:0000313" key="3">
    <source>
        <dbReference type="Proteomes" id="UP001139193"/>
    </source>
</evidence>